<evidence type="ECO:0000256" key="1">
    <source>
        <dbReference type="ARBA" id="ARBA00006336"/>
    </source>
</evidence>
<evidence type="ECO:0000313" key="10">
    <source>
        <dbReference type="EMBL" id="QEF99167.1"/>
    </source>
</evidence>
<accession>A0A5B9MJF1</accession>
<dbReference type="Pfam" id="PF00857">
    <property type="entry name" value="Isochorismatase"/>
    <property type="match status" value="1"/>
</dbReference>
<evidence type="ECO:0000256" key="8">
    <source>
        <dbReference type="ARBA" id="ARBA00072277"/>
    </source>
</evidence>
<dbReference type="InterPro" id="IPR000868">
    <property type="entry name" value="Isochorismatase-like_dom"/>
</dbReference>
<organism evidence="10 11">
    <name type="scientific">Stieleria maiorica</name>
    <dbReference type="NCBI Taxonomy" id="2795974"/>
    <lineage>
        <taxon>Bacteria</taxon>
        <taxon>Pseudomonadati</taxon>
        <taxon>Planctomycetota</taxon>
        <taxon>Planctomycetia</taxon>
        <taxon>Pirellulales</taxon>
        <taxon>Pirellulaceae</taxon>
        <taxon>Stieleria</taxon>
    </lineage>
</organism>
<evidence type="ECO:0000256" key="7">
    <source>
        <dbReference type="ARBA" id="ARBA00043224"/>
    </source>
</evidence>
<evidence type="ECO:0000256" key="2">
    <source>
        <dbReference type="ARBA" id="ARBA00022642"/>
    </source>
</evidence>
<dbReference type="EC" id="3.5.1.19" evidence="6"/>
<dbReference type="GO" id="GO:0019363">
    <property type="term" value="P:pyridine nucleotide biosynthetic process"/>
    <property type="evidence" value="ECO:0007669"/>
    <property type="project" value="UniProtKB-KW"/>
</dbReference>
<dbReference type="RefSeq" id="WP_147868613.1">
    <property type="nucleotide sequence ID" value="NZ_CP036264.1"/>
</dbReference>
<reference evidence="10 11" key="1">
    <citation type="submission" date="2019-02" db="EMBL/GenBank/DDBJ databases">
        <title>Planctomycetal bacteria perform biofilm scaping via a novel small molecule.</title>
        <authorList>
            <person name="Jeske O."/>
            <person name="Boedeker C."/>
            <person name="Wiegand S."/>
            <person name="Breitling P."/>
            <person name="Kallscheuer N."/>
            <person name="Jogler M."/>
            <person name="Rohde M."/>
            <person name="Petersen J."/>
            <person name="Medema M.H."/>
            <person name="Surup F."/>
            <person name="Jogler C."/>
        </authorList>
    </citation>
    <scope>NUCLEOTIDE SEQUENCE [LARGE SCALE GENOMIC DNA]</scope>
    <source>
        <strain evidence="10 11">Mal15</strain>
    </source>
</reference>
<evidence type="ECO:0000313" key="11">
    <source>
        <dbReference type="Proteomes" id="UP000321353"/>
    </source>
</evidence>
<dbReference type="Gene3D" id="3.40.50.850">
    <property type="entry name" value="Isochorismatase-like"/>
    <property type="match status" value="1"/>
</dbReference>
<dbReference type="InterPro" id="IPR052347">
    <property type="entry name" value="Isochorismatase_Nicotinamidase"/>
</dbReference>
<keyword evidence="4" id="KW-0378">Hydrolase</keyword>
<dbReference type="KEGG" id="smam:Mal15_32270"/>
<keyword evidence="2" id="KW-0662">Pyridine nucleotide biosynthesis</keyword>
<dbReference type="Proteomes" id="UP000321353">
    <property type="component" value="Chromosome"/>
</dbReference>
<dbReference type="AlphaFoldDB" id="A0A5B9MJF1"/>
<dbReference type="CDD" id="cd01011">
    <property type="entry name" value="nicotinamidase"/>
    <property type="match status" value="1"/>
</dbReference>
<feature type="domain" description="Isochorismatase-like" evidence="9">
    <location>
        <begin position="11"/>
        <end position="210"/>
    </location>
</feature>
<comment type="pathway">
    <text evidence="5">Cofactor biosynthesis; nicotinate biosynthesis; nicotinate from nicotinamide: step 1/1.</text>
</comment>
<dbReference type="GO" id="GO:0008936">
    <property type="term" value="F:nicotinamidase activity"/>
    <property type="evidence" value="ECO:0007669"/>
    <property type="project" value="UniProtKB-EC"/>
</dbReference>
<proteinExistence type="inferred from homology"/>
<name>A0A5B9MJF1_9BACT</name>
<evidence type="ECO:0000256" key="3">
    <source>
        <dbReference type="ARBA" id="ARBA00022723"/>
    </source>
</evidence>
<protein>
    <recommendedName>
        <fullName evidence="8">Nicotinamidase</fullName>
        <ecNumber evidence="6">3.5.1.19</ecNumber>
    </recommendedName>
    <alternativeName>
        <fullName evidence="7">Nicotinamide deamidase</fullName>
    </alternativeName>
</protein>
<keyword evidence="3" id="KW-0479">Metal-binding</keyword>
<evidence type="ECO:0000256" key="6">
    <source>
        <dbReference type="ARBA" id="ARBA00039017"/>
    </source>
</evidence>
<dbReference type="InterPro" id="IPR036380">
    <property type="entry name" value="Isochorismatase-like_sf"/>
</dbReference>
<dbReference type="NCBIfam" id="NF008623">
    <property type="entry name" value="PRK11609.1"/>
    <property type="match status" value="1"/>
</dbReference>
<comment type="similarity">
    <text evidence="1">Belongs to the isochorismatase family.</text>
</comment>
<sequence length="212" mass="22965">MKSETTPSVQTALLLIDLQNDFVEGGALAVPGGSEVIEVANRLIPKFDWVVASQDWHPADHQSFASQHADLAVGDRFQLGGLPQIAWPDHCVEDTHGAEFVASLNQDQVDQVVRKGTNPQIDSYSAFYDNGHQQSTGLADDLRRRGVEQIVVMGLATDYCVRASVLDALTEGFRVTLVVDGCRGVEMVPGDVQRSLDEMQAAGAELLCSDDL</sequence>
<evidence type="ECO:0000259" key="9">
    <source>
        <dbReference type="Pfam" id="PF00857"/>
    </source>
</evidence>
<dbReference type="PANTHER" id="PTHR11080:SF2">
    <property type="entry name" value="LD05707P"/>
    <property type="match status" value="1"/>
</dbReference>
<dbReference type="GO" id="GO:0046872">
    <property type="term" value="F:metal ion binding"/>
    <property type="evidence" value="ECO:0007669"/>
    <property type="project" value="UniProtKB-KW"/>
</dbReference>
<dbReference type="EMBL" id="CP036264">
    <property type="protein sequence ID" value="QEF99167.1"/>
    <property type="molecule type" value="Genomic_DNA"/>
</dbReference>
<evidence type="ECO:0000256" key="4">
    <source>
        <dbReference type="ARBA" id="ARBA00022801"/>
    </source>
</evidence>
<dbReference type="FunFam" id="3.40.50.850:FF:000006">
    <property type="entry name" value="Bifunctional pyrazinamidase/nicotinamidase"/>
    <property type="match status" value="1"/>
</dbReference>
<dbReference type="SUPFAM" id="SSF52499">
    <property type="entry name" value="Isochorismatase-like hydrolases"/>
    <property type="match status" value="1"/>
</dbReference>
<evidence type="ECO:0000256" key="5">
    <source>
        <dbReference type="ARBA" id="ARBA00037900"/>
    </source>
</evidence>
<dbReference type="PANTHER" id="PTHR11080">
    <property type="entry name" value="PYRAZINAMIDASE/NICOTINAMIDASE"/>
    <property type="match status" value="1"/>
</dbReference>
<gene>
    <name evidence="10" type="ORF">Mal15_32270</name>
</gene>
<keyword evidence="11" id="KW-1185">Reference proteome</keyword>